<protein>
    <submittedName>
        <fullName evidence="1">Uncharacterized protein</fullName>
    </submittedName>
</protein>
<reference evidence="1" key="1">
    <citation type="thesis" date="2020" institute="ProQuest LLC" country="789 East Eisenhower Parkway, Ann Arbor, MI, USA">
        <title>Comparative Genomics and Chromosome Evolution.</title>
        <authorList>
            <person name="Mudd A.B."/>
        </authorList>
    </citation>
    <scope>NUCLEOTIDE SEQUENCE</scope>
    <source>
        <strain evidence="1">Female2</strain>
        <tissue evidence="1">Blood</tissue>
    </source>
</reference>
<evidence type="ECO:0000313" key="2">
    <source>
        <dbReference type="Proteomes" id="UP000812440"/>
    </source>
</evidence>
<name>A0A8T2JIU7_9PIPI</name>
<accession>A0A8T2JIU7</accession>
<gene>
    <name evidence="1" type="ORF">GDO86_010092</name>
</gene>
<evidence type="ECO:0000313" key="1">
    <source>
        <dbReference type="EMBL" id="KAG8445185.1"/>
    </source>
</evidence>
<dbReference type="AlphaFoldDB" id="A0A8T2JIU7"/>
<keyword evidence="2" id="KW-1185">Reference proteome</keyword>
<dbReference type="EMBL" id="JAACNH010000004">
    <property type="protein sequence ID" value="KAG8445185.1"/>
    <property type="molecule type" value="Genomic_DNA"/>
</dbReference>
<sequence length="101" mass="11730">MVKWNPLVLLHHFISQYPYLNVNGLCIFLTTNAGGTLTQPSNRCNRCNINLYRATQRNVRVKSVNQFMYSILFSHMFYKMFTPACLHSVIASRVAMSIKRQ</sequence>
<proteinExistence type="predicted"/>
<comment type="caution">
    <text evidence="1">The sequence shown here is derived from an EMBL/GenBank/DDBJ whole genome shotgun (WGS) entry which is preliminary data.</text>
</comment>
<organism evidence="1 2">
    <name type="scientific">Hymenochirus boettgeri</name>
    <name type="common">Congo dwarf clawed frog</name>
    <dbReference type="NCBI Taxonomy" id="247094"/>
    <lineage>
        <taxon>Eukaryota</taxon>
        <taxon>Metazoa</taxon>
        <taxon>Chordata</taxon>
        <taxon>Craniata</taxon>
        <taxon>Vertebrata</taxon>
        <taxon>Euteleostomi</taxon>
        <taxon>Amphibia</taxon>
        <taxon>Batrachia</taxon>
        <taxon>Anura</taxon>
        <taxon>Pipoidea</taxon>
        <taxon>Pipidae</taxon>
        <taxon>Pipinae</taxon>
        <taxon>Hymenochirus</taxon>
    </lineage>
</organism>
<dbReference type="Proteomes" id="UP000812440">
    <property type="component" value="Chromosome 5"/>
</dbReference>